<evidence type="ECO:0000256" key="1">
    <source>
        <dbReference type="SAM" id="MobiDB-lite"/>
    </source>
</evidence>
<dbReference type="Proteomes" id="UP000249324">
    <property type="component" value="Unassembled WGS sequence"/>
</dbReference>
<organism evidence="2 3">
    <name type="scientific">Thermocrispum agreste</name>
    <dbReference type="NCBI Taxonomy" id="37925"/>
    <lineage>
        <taxon>Bacteria</taxon>
        <taxon>Bacillati</taxon>
        <taxon>Actinomycetota</taxon>
        <taxon>Actinomycetes</taxon>
        <taxon>Pseudonocardiales</taxon>
        <taxon>Pseudonocardiaceae</taxon>
        <taxon>Thermocrispum</taxon>
    </lineage>
</organism>
<dbReference type="AlphaFoldDB" id="A0ABD6FJH0"/>
<gene>
    <name evidence="2" type="ORF">DIU77_013635</name>
</gene>
<feature type="region of interest" description="Disordered" evidence="1">
    <location>
        <begin position="150"/>
        <end position="199"/>
    </location>
</feature>
<evidence type="ECO:0000313" key="2">
    <source>
        <dbReference type="EMBL" id="MFO7193279.1"/>
    </source>
</evidence>
<accession>A0ABD6FJH0</accession>
<dbReference type="EMBL" id="QGUI02000189">
    <property type="protein sequence ID" value="MFO7193279.1"/>
    <property type="molecule type" value="Genomic_DNA"/>
</dbReference>
<reference evidence="2 3" key="1">
    <citation type="journal article" date="2021" name="BMC Genomics">
        <title>Genome-resolved metagenome and metatranscriptome analyses of thermophilic composting reveal key bacterial players and their metabolic interactions.</title>
        <authorList>
            <person name="Braga L.P.P."/>
            <person name="Pereira R.V."/>
            <person name="Martins L.F."/>
            <person name="Moura L.M.S."/>
            <person name="Sanchez F.B."/>
            <person name="Patane J.S.L."/>
            <person name="da Silva A.M."/>
            <person name="Setubal J.C."/>
        </authorList>
    </citation>
    <scope>NUCLEOTIDE SEQUENCE [LARGE SCALE GENOMIC DNA]</scope>
    <source>
        <strain evidence="2">ZC4RG45</strain>
    </source>
</reference>
<proteinExistence type="predicted"/>
<evidence type="ECO:0008006" key="4">
    <source>
        <dbReference type="Google" id="ProtNLM"/>
    </source>
</evidence>
<evidence type="ECO:0000313" key="3">
    <source>
        <dbReference type="Proteomes" id="UP000249324"/>
    </source>
</evidence>
<protein>
    <recommendedName>
        <fullName evidence="4">DNA-binding protein</fullName>
    </recommendedName>
</protein>
<sequence>MALEDELRDQLVTLVNARCIDPLEVLLQDTETLAPIRSLVHARAEAWARDMVHARDDTAVDLIMRLVATLYPSDEPFDPPASWWRTPMGQVTAWRVGHPTAERVSYPVAGAMLGISRQGVHDLIRRGKLVRHPDGGVTPGSIRDRLRRTRKQVSGIAAQQPGNPRSEPAGTAIGEGRTDHRPGNRRGSPADARRAADPR</sequence>
<comment type="caution">
    <text evidence="2">The sequence shown here is derived from an EMBL/GenBank/DDBJ whole genome shotgun (WGS) entry which is preliminary data.</text>
</comment>
<name>A0ABD6FJH0_9PSEU</name>